<protein>
    <submittedName>
        <fullName evidence="1">Uncharacterized protein</fullName>
    </submittedName>
</protein>
<dbReference type="Proteomes" id="UP000631114">
    <property type="component" value="Unassembled WGS sequence"/>
</dbReference>
<organism evidence="1 2">
    <name type="scientific">Coptis chinensis</name>
    <dbReference type="NCBI Taxonomy" id="261450"/>
    <lineage>
        <taxon>Eukaryota</taxon>
        <taxon>Viridiplantae</taxon>
        <taxon>Streptophyta</taxon>
        <taxon>Embryophyta</taxon>
        <taxon>Tracheophyta</taxon>
        <taxon>Spermatophyta</taxon>
        <taxon>Magnoliopsida</taxon>
        <taxon>Ranunculales</taxon>
        <taxon>Ranunculaceae</taxon>
        <taxon>Coptidoideae</taxon>
        <taxon>Coptis</taxon>
    </lineage>
</organism>
<keyword evidence="2" id="KW-1185">Reference proteome</keyword>
<evidence type="ECO:0000313" key="2">
    <source>
        <dbReference type="Proteomes" id="UP000631114"/>
    </source>
</evidence>
<accession>A0A835LRN3</accession>
<dbReference type="AlphaFoldDB" id="A0A835LRN3"/>
<name>A0A835LRN3_9MAGN</name>
<gene>
    <name evidence="1" type="ORF">IFM89_011683</name>
</gene>
<evidence type="ECO:0000313" key="1">
    <source>
        <dbReference type="EMBL" id="KAF9604990.1"/>
    </source>
</evidence>
<proteinExistence type="predicted"/>
<reference evidence="1 2" key="1">
    <citation type="submission" date="2020-10" db="EMBL/GenBank/DDBJ databases">
        <title>The Coptis chinensis genome and diversification of protoberbering-type alkaloids.</title>
        <authorList>
            <person name="Wang B."/>
            <person name="Shu S."/>
            <person name="Song C."/>
            <person name="Liu Y."/>
        </authorList>
    </citation>
    <scope>NUCLEOTIDE SEQUENCE [LARGE SCALE GENOMIC DNA]</scope>
    <source>
        <strain evidence="1">HL-2020</strain>
        <tissue evidence="1">Leaf</tissue>
    </source>
</reference>
<comment type="caution">
    <text evidence="1">The sequence shown here is derived from an EMBL/GenBank/DDBJ whole genome shotgun (WGS) entry which is preliminary data.</text>
</comment>
<dbReference type="EMBL" id="JADFTS010000005">
    <property type="protein sequence ID" value="KAF9604990.1"/>
    <property type="molecule type" value="Genomic_DNA"/>
</dbReference>
<sequence>MRKGSNAECVYEEPGLMACGNNVNGSGRSLCQFRRTKYSCGLRAESFDLVVDFKSNVVAKGYSLRGARTGN</sequence>